<feature type="region of interest" description="Disordered" evidence="2">
    <location>
        <begin position="286"/>
        <end position="327"/>
    </location>
</feature>
<evidence type="ECO:0000256" key="1">
    <source>
        <dbReference type="SAM" id="Coils"/>
    </source>
</evidence>
<gene>
    <name evidence="3" type="ORF">TTAC_LOCUS3422</name>
</gene>
<feature type="compositionally biased region" description="Polar residues" evidence="2">
    <location>
        <begin position="371"/>
        <end position="382"/>
    </location>
</feature>
<evidence type="ECO:0000256" key="2">
    <source>
        <dbReference type="SAM" id="MobiDB-lite"/>
    </source>
</evidence>
<evidence type="ECO:0000313" key="4">
    <source>
        <dbReference type="Proteomes" id="UP000274429"/>
    </source>
</evidence>
<sequence>MRQQRDLEAKCATLASTVRGLQMDLQEKQRMLEAHAQRGRSRSTVRGTVDSTTVLVQLPPQPTPQAHLTKAGAKPKAQVKTTNYVNDSAPRCDTLKNVTKTSIRPATTVLNVEPHKPSEVFHRPQTVETASDLSRSSCLEKRQGYTQAVLKAKENLARLIAEAKSKEEEEGEHNTLKENESKATSLLTVLSTQAYDDWPEFEVAEPLKMQPLPRPVKVQKDIKKTDAVAARGDSMELSETLQRPPVSMASEKTATVISETAAKEEQRELQAKSVDEKEFSFTHTTVSSNAAINGNSAQFESKSQQRSPKEKRVAHSKESRLQHHPYLTAVDAVKDVDSNNTNSAGTTDKMCGTRLASKLFDAQAKSPPPNTSHSSLKQKVVL</sequence>
<feature type="compositionally biased region" description="Basic and acidic residues" evidence="2">
    <location>
        <begin position="307"/>
        <end position="321"/>
    </location>
</feature>
<feature type="coiled-coil region" evidence="1">
    <location>
        <begin position="142"/>
        <end position="169"/>
    </location>
</feature>
<accession>A0A3P7ERR4</accession>
<feature type="region of interest" description="Disordered" evidence="2">
    <location>
        <begin position="361"/>
        <end position="382"/>
    </location>
</feature>
<organism evidence="3 4">
    <name type="scientific">Hydatigena taeniaeformis</name>
    <name type="common">Feline tapeworm</name>
    <name type="synonym">Taenia taeniaeformis</name>
    <dbReference type="NCBI Taxonomy" id="6205"/>
    <lineage>
        <taxon>Eukaryota</taxon>
        <taxon>Metazoa</taxon>
        <taxon>Spiralia</taxon>
        <taxon>Lophotrochozoa</taxon>
        <taxon>Platyhelminthes</taxon>
        <taxon>Cestoda</taxon>
        <taxon>Eucestoda</taxon>
        <taxon>Cyclophyllidea</taxon>
        <taxon>Taeniidae</taxon>
        <taxon>Hydatigera</taxon>
    </lineage>
</organism>
<dbReference type="EMBL" id="UYWX01002414">
    <property type="protein sequence ID" value="VDM22596.1"/>
    <property type="molecule type" value="Genomic_DNA"/>
</dbReference>
<protein>
    <submittedName>
        <fullName evidence="3">Uncharacterized protein</fullName>
    </submittedName>
</protein>
<dbReference type="OrthoDB" id="2123794at2759"/>
<reference evidence="3 4" key="1">
    <citation type="submission" date="2018-11" db="EMBL/GenBank/DDBJ databases">
        <authorList>
            <consortium name="Pathogen Informatics"/>
        </authorList>
    </citation>
    <scope>NUCLEOTIDE SEQUENCE [LARGE SCALE GENOMIC DNA]</scope>
</reference>
<keyword evidence="4" id="KW-1185">Reference proteome</keyword>
<dbReference type="Proteomes" id="UP000274429">
    <property type="component" value="Unassembled WGS sequence"/>
</dbReference>
<evidence type="ECO:0000313" key="3">
    <source>
        <dbReference type="EMBL" id="VDM22596.1"/>
    </source>
</evidence>
<dbReference type="AlphaFoldDB" id="A0A3P7ERR4"/>
<proteinExistence type="predicted"/>
<feature type="compositionally biased region" description="Polar residues" evidence="2">
    <location>
        <begin position="286"/>
        <end position="306"/>
    </location>
</feature>
<feature type="region of interest" description="Disordered" evidence="2">
    <location>
        <begin position="227"/>
        <end position="250"/>
    </location>
</feature>
<keyword evidence="1" id="KW-0175">Coiled coil</keyword>
<name>A0A3P7ERR4_HYDTA</name>